<comment type="caution">
    <text evidence="4">The sequence shown here is derived from an EMBL/GenBank/DDBJ whole genome shotgun (WGS) entry which is preliminary data.</text>
</comment>
<evidence type="ECO:0000256" key="1">
    <source>
        <dbReference type="ARBA" id="ARBA00000274"/>
    </source>
</evidence>
<dbReference type="SUPFAM" id="SSF102405">
    <property type="entry name" value="MCP/YpsA-like"/>
    <property type="match status" value="1"/>
</dbReference>
<protein>
    <recommendedName>
        <fullName evidence="3">AMP nucleosidase</fullName>
        <ecNumber evidence="2">3.2.2.4</ecNumber>
    </recommendedName>
    <alternativeName>
        <fullName evidence="3">AMP nucleosidase</fullName>
    </alternativeName>
</protein>
<dbReference type="GO" id="GO:0008714">
    <property type="term" value="F:AMP nucleosidase activity"/>
    <property type="evidence" value="ECO:0007669"/>
    <property type="project" value="UniProtKB-EC"/>
</dbReference>
<dbReference type="EMBL" id="JACHVB010000014">
    <property type="protein sequence ID" value="MBC2593637.1"/>
    <property type="molecule type" value="Genomic_DNA"/>
</dbReference>
<evidence type="ECO:0000313" key="5">
    <source>
        <dbReference type="Proteomes" id="UP000546464"/>
    </source>
</evidence>
<dbReference type="InterPro" id="IPR031100">
    <property type="entry name" value="LOG_fam"/>
</dbReference>
<keyword evidence="5" id="KW-1185">Reference proteome</keyword>
<sequence>MTPASIEQELREQIAQLQKELRDPADYLARKGVRNTIVFFGSARIKPPAETQAVMDRLHCEFRGMVMKDREEWDELDRASHEHYMSRFYAGAESLAGELAHWSRATFASDEQHLVTTGGGPGIMEAANKGASQAGQPTIGINIEIPTEQRPNPYITPGLSLHFETFPMRKFWLMYFARALVIFPGGIGTLDEFFEIYTLMKTRKAKRYIPIVLFGREYWQELINFETMVRFGTLDRGSLDFFRYCDEVDEAYDFITRAILRDHERNGS</sequence>
<comment type="catalytic activity">
    <reaction evidence="1">
        <text>AMP + H2O = D-ribose 5-phosphate + adenine</text>
        <dbReference type="Rhea" id="RHEA:20129"/>
        <dbReference type="ChEBI" id="CHEBI:15377"/>
        <dbReference type="ChEBI" id="CHEBI:16708"/>
        <dbReference type="ChEBI" id="CHEBI:78346"/>
        <dbReference type="ChEBI" id="CHEBI:456215"/>
        <dbReference type="EC" id="3.2.2.4"/>
    </reaction>
</comment>
<dbReference type="PANTHER" id="PTHR43393:SF3">
    <property type="entry name" value="LYSINE DECARBOXYLASE-LIKE PROTEIN"/>
    <property type="match status" value="1"/>
</dbReference>
<dbReference type="RefSeq" id="WP_185674640.1">
    <property type="nucleotide sequence ID" value="NZ_JACHVB010000014.1"/>
</dbReference>
<dbReference type="InterPro" id="IPR052341">
    <property type="entry name" value="LOG_family_nucleotidases"/>
</dbReference>
<dbReference type="GO" id="GO:0005829">
    <property type="term" value="C:cytosol"/>
    <property type="evidence" value="ECO:0007669"/>
    <property type="project" value="TreeGrafter"/>
</dbReference>
<dbReference type="EC" id="3.2.2.4" evidence="2"/>
<dbReference type="AlphaFoldDB" id="A0A842HDH2"/>
<evidence type="ECO:0000313" key="4">
    <source>
        <dbReference type="EMBL" id="MBC2593637.1"/>
    </source>
</evidence>
<accession>A0A842HDH2</accession>
<dbReference type="Gene3D" id="3.40.50.450">
    <property type="match status" value="1"/>
</dbReference>
<organism evidence="4 5">
    <name type="scientific">Ruficoccus amylovorans</name>
    <dbReference type="NCBI Taxonomy" id="1804625"/>
    <lineage>
        <taxon>Bacteria</taxon>
        <taxon>Pseudomonadati</taxon>
        <taxon>Verrucomicrobiota</taxon>
        <taxon>Opitutia</taxon>
        <taxon>Puniceicoccales</taxon>
        <taxon>Cerasicoccaceae</taxon>
        <taxon>Ruficoccus</taxon>
    </lineage>
</organism>
<proteinExistence type="predicted"/>
<evidence type="ECO:0000256" key="3">
    <source>
        <dbReference type="ARBA" id="ARBA00031983"/>
    </source>
</evidence>
<gene>
    <name evidence="4" type="ORF">H5P28_05115</name>
</gene>
<dbReference type="Pfam" id="PF03641">
    <property type="entry name" value="Lysine_decarbox"/>
    <property type="match status" value="1"/>
</dbReference>
<name>A0A842HDH2_9BACT</name>
<evidence type="ECO:0000256" key="2">
    <source>
        <dbReference type="ARBA" id="ARBA00011985"/>
    </source>
</evidence>
<reference evidence="4 5" key="1">
    <citation type="submission" date="2020-07" db="EMBL/GenBank/DDBJ databases">
        <authorList>
            <person name="Feng X."/>
        </authorList>
    </citation>
    <scope>NUCLEOTIDE SEQUENCE [LARGE SCALE GENOMIC DNA]</scope>
    <source>
        <strain evidence="4 5">JCM31066</strain>
    </source>
</reference>
<dbReference type="PANTHER" id="PTHR43393">
    <property type="entry name" value="CYTOKININ RIBOSIDE 5'-MONOPHOSPHATE PHOSPHORIBOHYDROLASE"/>
    <property type="match status" value="1"/>
</dbReference>
<dbReference type="Proteomes" id="UP000546464">
    <property type="component" value="Unassembled WGS sequence"/>
</dbReference>